<dbReference type="Proteomes" id="UP000813463">
    <property type="component" value="Chromosome 6"/>
</dbReference>
<dbReference type="GeneID" id="110792766"/>
<reference evidence="1" key="1">
    <citation type="journal article" date="2021" name="Nat. Commun.">
        <title>Genomic analyses provide insights into spinach domestication and the genetic basis of agronomic traits.</title>
        <authorList>
            <person name="Cai X."/>
            <person name="Sun X."/>
            <person name="Xu C."/>
            <person name="Sun H."/>
            <person name="Wang X."/>
            <person name="Ge C."/>
            <person name="Zhang Z."/>
            <person name="Wang Q."/>
            <person name="Fei Z."/>
            <person name="Jiao C."/>
            <person name="Wang Q."/>
        </authorList>
    </citation>
    <scope>NUCLEOTIDE SEQUENCE [LARGE SCALE GENOMIC DNA]</scope>
    <source>
        <strain evidence="1">cv. Varoflay</strain>
    </source>
</reference>
<protein>
    <submittedName>
        <fullName evidence="2">23 kDa jasmonate-induced protein isoform X1</fullName>
    </submittedName>
</protein>
<keyword evidence="1" id="KW-1185">Reference proteome</keyword>
<dbReference type="RefSeq" id="XP_021853281.2">
    <property type="nucleotide sequence ID" value="XM_021997589.2"/>
</dbReference>
<dbReference type="InterPro" id="IPR049065">
    <property type="entry name" value="Nakanori"/>
</dbReference>
<dbReference type="Pfam" id="PF21230">
    <property type="entry name" value="Nakanori"/>
    <property type="match status" value="1"/>
</dbReference>
<accession>A0A9R0IPN2</accession>
<dbReference type="PANTHER" id="PTHR36482:SF2">
    <property type="entry name" value="OS04G0308400 PROTEIN"/>
    <property type="match status" value="1"/>
</dbReference>
<evidence type="ECO:0000313" key="2">
    <source>
        <dbReference type="RefSeq" id="XP_021853281.2"/>
    </source>
</evidence>
<evidence type="ECO:0000313" key="1">
    <source>
        <dbReference type="Proteomes" id="UP000813463"/>
    </source>
</evidence>
<dbReference type="PANTHER" id="PTHR36482">
    <property type="entry name" value="OSJNBA0024J22.15 PROTEIN"/>
    <property type="match status" value="1"/>
</dbReference>
<dbReference type="Gene3D" id="2.60.270.50">
    <property type="match status" value="1"/>
</dbReference>
<organism evidence="1 2">
    <name type="scientific">Spinacia oleracea</name>
    <name type="common">Spinach</name>
    <dbReference type="NCBI Taxonomy" id="3562"/>
    <lineage>
        <taxon>Eukaryota</taxon>
        <taxon>Viridiplantae</taxon>
        <taxon>Streptophyta</taxon>
        <taxon>Embryophyta</taxon>
        <taxon>Tracheophyta</taxon>
        <taxon>Spermatophyta</taxon>
        <taxon>Magnoliopsida</taxon>
        <taxon>eudicotyledons</taxon>
        <taxon>Gunneridae</taxon>
        <taxon>Pentapetalae</taxon>
        <taxon>Caryophyllales</taxon>
        <taxon>Chenopodiaceae</taxon>
        <taxon>Chenopodioideae</taxon>
        <taxon>Anserineae</taxon>
        <taxon>Spinacia</taxon>
    </lineage>
</organism>
<reference evidence="2" key="2">
    <citation type="submission" date="2025-08" db="UniProtKB">
        <authorList>
            <consortium name="RefSeq"/>
        </authorList>
    </citation>
    <scope>IDENTIFICATION</scope>
    <source>
        <tissue evidence="2">Leaf</tissue>
    </source>
</reference>
<dbReference type="KEGG" id="soe:110792766"/>
<sequence length="212" mass="24160">MNPFGAAITDQTLKQMSKYRGKEITQEDRAREAMRLIHAEDKNISALQHVLNLKSKYGNGVTTLCLVYNGTGDTLKLVEEKDWSGYIYNEQPPRSFQNGQWLAFLHAHPTSQAVGTEAARVYRGNNVKGEVRDYMIAWSTPWGPNFQNSVYTEVREKDHFPQYWSYIRDLLQKAEKITVDETDKKCTSAVSIGGVTSPEFIAILKHRFSPEP</sequence>
<proteinExistence type="predicted"/>
<gene>
    <name evidence="2" type="primary">LOC110792766</name>
</gene>
<name>A0A9R0IPN2_SPIOL</name>
<dbReference type="InterPro" id="IPR053085">
    <property type="entry name" value="Jasmonate-induced_protein"/>
</dbReference>
<dbReference type="AlphaFoldDB" id="A0A9R0IPN2"/>